<gene>
    <name evidence="2" type="ORF">L7E55_10105</name>
</gene>
<reference evidence="2" key="1">
    <citation type="submission" date="2022-02" db="EMBL/GenBank/DDBJ databases">
        <authorList>
            <person name="Leng L."/>
        </authorList>
    </citation>
    <scope>NUCLEOTIDE SEQUENCE</scope>
    <source>
        <strain evidence="2">JI</strain>
    </source>
</reference>
<accession>A0A9X4H4F0</accession>
<protein>
    <submittedName>
        <fullName evidence="2">RNA repair transcriptional activator RtcR family protein</fullName>
    </submittedName>
</protein>
<name>A0A9X4H4F0_9FIRM</name>
<sequence>MLKIMLSSVGLHDPCGRDGSEGPVLGAVRELTPDILFLFPTRKQPDERLNSTEENCWNTVSELAQKFPAVKVYVRPLNLPDPTDYADIIKSLKDEVESIKQNYAQSDVKYFLAISSGTPQIQSAFLVLVNSNRIKAEVYQTINPAFLREGEKHTRLVETHFLEEENQIVRARRFFRNINYEVSSDELFNLGLFTIYPDRAQKAEIFYDLIKGYFYWDLYQHNMALIQLKKVQPDLSRFRFDKLSAIVSEQIGVLQQIIGHGQREDFLNLVDLYHNALRRKKCKQYIDCLSRFKRLYEGIYYYVAMRDLGINNPGARIEQQPDWVRSSLNKSGHLNVYDISMLYRNKKGKPIASGGLEQQLNQLGNQRNATINNHGMNSVDEEDARKAIELIEKLFKAVFNDRDIGDFCFSQGSMKAVEELIFSEL</sequence>
<organism evidence="2 3">
    <name type="scientific">Pelotomaculum isophthalicicum JI</name>
    <dbReference type="NCBI Taxonomy" id="947010"/>
    <lineage>
        <taxon>Bacteria</taxon>
        <taxon>Bacillati</taxon>
        <taxon>Bacillota</taxon>
        <taxon>Clostridia</taxon>
        <taxon>Eubacteriales</taxon>
        <taxon>Desulfotomaculaceae</taxon>
        <taxon>Pelotomaculum</taxon>
    </lineage>
</organism>
<dbReference type="InterPro" id="IPR009715">
    <property type="entry name" value="RtcR"/>
</dbReference>
<evidence type="ECO:0000259" key="1">
    <source>
        <dbReference type="Pfam" id="PF06956"/>
    </source>
</evidence>
<comment type="caution">
    <text evidence="2">The sequence shown here is derived from an EMBL/GenBank/DDBJ whole genome shotgun (WGS) entry which is preliminary data.</text>
</comment>
<keyword evidence="3" id="KW-1185">Reference proteome</keyword>
<dbReference type="RefSeq" id="WP_277444069.1">
    <property type="nucleotide sequence ID" value="NZ_JAKOAV010000017.1"/>
</dbReference>
<proteinExistence type="predicted"/>
<feature type="domain" description="Regulator of RNA terminal phosphate cyclase" evidence="1">
    <location>
        <begin position="60"/>
        <end position="144"/>
    </location>
</feature>
<evidence type="ECO:0000313" key="2">
    <source>
        <dbReference type="EMBL" id="MDF9408703.1"/>
    </source>
</evidence>
<dbReference type="Pfam" id="PF06956">
    <property type="entry name" value="RtcR"/>
    <property type="match status" value="1"/>
</dbReference>
<dbReference type="Proteomes" id="UP001154312">
    <property type="component" value="Unassembled WGS sequence"/>
</dbReference>
<dbReference type="EMBL" id="JAKOAV010000017">
    <property type="protein sequence ID" value="MDF9408703.1"/>
    <property type="molecule type" value="Genomic_DNA"/>
</dbReference>
<evidence type="ECO:0000313" key="3">
    <source>
        <dbReference type="Proteomes" id="UP001154312"/>
    </source>
</evidence>
<dbReference type="AlphaFoldDB" id="A0A9X4H4F0"/>